<organism evidence="1 2">
    <name type="scientific">Variovorax paradoxus</name>
    <dbReference type="NCBI Taxonomy" id="34073"/>
    <lineage>
        <taxon>Bacteria</taxon>
        <taxon>Pseudomonadati</taxon>
        <taxon>Pseudomonadota</taxon>
        <taxon>Betaproteobacteria</taxon>
        <taxon>Burkholderiales</taxon>
        <taxon>Comamonadaceae</taxon>
        <taxon>Variovorax</taxon>
    </lineage>
</organism>
<evidence type="ECO:0000313" key="1">
    <source>
        <dbReference type="EMBL" id="QGW82940.1"/>
    </source>
</evidence>
<dbReference type="Proteomes" id="UP000425817">
    <property type="component" value="Chromosome"/>
</dbReference>
<dbReference type="OrthoDB" id="8963209at2"/>
<evidence type="ECO:0008006" key="3">
    <source>
        <dbReference type="Google" id="ProtNLM"/>
    </source>
</evidence>
<name>A0A6I6HJC8_VARPD</name>
<evidence type="ECO:0000313" key="2">
    <source>
        <dbReference type="Proteomes" id="UP000425817"/>
    </source>
</evidence>
<reference evidence="1 2" key="1">
    <citation type="submission" date="2019-12" db="EMBL/GenBank/DDBJ databases">
        <title>Hybrid Genome Assemblies of two High G+C Isolates from Undergraduate Microbiology Courses.</title>
        <authorList>
            <person name="Ne Ville C.J."/>
            <person name="Enright D."/>
            <person name="Hernandez I."/>
            <person name="Dodsworth J."/>
            <person name="Orwin P.M."/>
        </authorList>
    </citation>
    <scope>NUCLEOTIDE SEQUENCE [LARGE SCALE GENOMIC DNA]</scope>
    <source>
        <strain evidence="1 2">CSUSB</strain>
    </source>
</reference>
<dbReference type="AlphaFoldDB" id="A0A6I6HJC8"/>
<sequence length="177" mass="18860">MSVGITQAEFAVLIGVSEAKVSQLIGEGVIERGQTAHAWLLAYCERLREVAAGRASIEDGGLDLVQERARLARSQREAQDIKNAVARGEFAPIGLLADVLGMASSAVVDRFEQLEGALRKACPDLPDEAKATVQQVIANARNEWIRATGKLVVAELEGMASDDEGNADDAFAEEVGQ</sequence>
<proteinExistence type="predicted"/>
<dbReference type="EMBL" id="CP046622">
    <property type="protein sequence ID" value="QGW82940.1"/>
    <property type="molecule type" value="Genomic_DNA"/>
</dbReference>
<gene>
    <name evidence="1" type="ORF">GOQ09_15760</name>
</gene>
<accession>A0A6I6HJC8</accession>
<dbReference type="RefSeq" id="WP_157614370.1">
    <property type="nucleotide sequence ID" value="NZ_CP046622.1"/>
</dbReference>
<protein>
    <recommendedName>
        <fullName evidence="3">Terminase small subunit</fullName>
    </recommendedName>
</protein>